<comment type="caution">
    <text evidence="1">The sequence shown here is derived from an EMBL/GenBank/DDBJ whole genome shotgun (WGS) entry which is preliminary data.</text>
</comment>
<evidence type="ECO:0000313" key="1">
    <source>
        <dbReference type="EMBL" id="GIX96181.1"/>
    </source>
</evidence>
<reference evidence="1 2" key="1">
    <citation type="submission" date="2021-06" db="EMBL/GenBank/DDBJ databases">
        <title>Caerostris extrusa draft genome.</title>
        <authorList>
            <person name="Kono N."/>
            <person name="Arakawa K."/>
        </authorList>
    </citation>
    <scope>NUCLEOTIDE SEQUENCE [LARGE SCALE GENOMIC DNA]</scope>
</reference>
<sequence length="94" mass="10843">MPIPRLDLRMLLPDGGRFELCPLPSCKKHKINNFNSQIKRNAAHLHNHEHDNDSFTMPSKKLIAKVNYAKNPHHLVESKIALKTQCRRTGRARP</sequence>
<proteinExistence type="predicted"/>
<dbReference type="AlphaFoldDB" id="A0AAV4PGI0"/>
<keyword evidence="2" id="KW-1185">Reference proteome</keyword>
<organism evidence="1 2">
    <name type="scientific">Caerostris extrusa</name>
    <name type="common">Bark spider</name>
    <name type="synonym">Caerostris bankana</name>
    <dbReference type="NCBI Taxonomy" id="172846"/>
    <lineage>
        <taxon>Eukaryota</taxon>
        <taxon>Metazoa</taxon>
        <taxon>Ecdysozoa</taxon>
        <taxon>Arthropoda</taxon>
        <taxon>Chelicerata</taxon>
        <taxon>Arachnida</taxon>
        <taxon>Araneae</taxon>
        <taxon>Araneomorphae</taxon>
        <taxon>Entelegynae</taxon>
        <taxon>Araneoidea</taxon>
        <taxon>Araneidae</taxon>
        <taxon>Caerostris</taxon>
    </lineage>
</organism>
<dbReference type="EMBL" id="BPLR01004616">
    <property type="protein sequence ID" value="GIX96181.1"/>
    <property type="molecule type" value="Genomic_DNA"/>
</dbReference>
<name>A0AAV4PGI0_CAEEX</name>
<gene>
    <name evidence="1" type="ORF">CEXT_585451</name>
</gene>
<protein>
    <submittedName>
        <fullName evidence="1">Uncharacterized protein</fullName>
    </submittedName>
</protein>
<accession>A0AAV4PGI0</accession>
<dbReference type="Proteomes" id="UP001054945">
    <property type="component" value="Unassembled WGS sequence"/>
</dbReference>
<evidence type="ECO:0000313" key="2">
    <source>
        <dbReference type="Proteomes" id="UP001054945"/>
    </source>
</evidence>